<feature type="transmembrane region" description="Helical" evidence="6">
    <location>
        <begin position="60"/>
        <end position="83"/>
    </location>
</feature>
<comment type="similarity">
    <text evidence="1 5">Belongs to the universal ribosomal protein uS5 family.</text>
</comment>
<keyword evidence="6" id="KW-1133">Transmembrane helix</keyword>
<dbReference type="GO" id="GO:0006412">
    <property type="term" value="P:translation"/>
    <property type="evidence" value="ECO:0007669"/>
    <property type="project" value="InterPro"/>
</dbReference>
<feature type="domain" description="S5 DRBM" evidence="7">
    <location>
        <begin position="103"/>
        <end position="166"/>
    </location>
</feature>
<dbReference type="InterPro" id="IPR000851">
    <property type="entry name" value="Ribosomal_uS5"/>
</dbReference>
<evidence type="ECO:0000256" key="6">
    <source>
        <dbReference type="SAM" id="Phobius"/>
    </source>
</evidence>
<evidence type="ECO:0000256" key="4">
    <source>
        <dbReference type="PROSITE-ProRule" id="PRU00268"/>
    </source>
</evidence>
<dbReference type="PANTHER" id="PTHR48277">
    <property type="entry name" value="MITOCHONDRIAL RIBOSOMAL PROTEIN S5"/>
    <property type="match status" value="1"/>
</dbReference>
<dbReference type="AlphaFoldDB" id="A0A5C1H7K2"/>
<accession>A0A5C1H7K2</accession>
<evidence type="ECO:0000256" key="2">
    <source>
        <dbReference type="ARBA" id="ARBA00022980"/>
    </source>
</evidence>
<name>A0A5C1H7K2_9APIC</name>
<dbReference type="PROSITE" id="PS50881">
    <property type="entry name" value="S5_DSRBD"/>
    <property type="match status" value="1"/>
</dbReference>
<dbReference type="InterPro" id="IPR014721">
    <property type="entry name" value="Ribsml_uS5_D2-typ_fold_subgr"/>
</dbReference>
<protein>
    <submittedName>
        <fullName evidence="8">30S ribosomal protein S5</fullName>
    </submittedName>
</protein>
<dbReference type="GO" id="GO:0003735">
    <property type="term" value="F:structural constituent of ribosome"/>
    <property type="evidence" value="ECO:0007669"/>
    <property type="project" value="UniProtKB-UniRule"/>
</dbReference>
<feature type="transmembrane region" description="Helical" evidence="6">
    <location>
        <begin position="21"/>
        <end position="40"/>
    </location>
</feature>
<evidence type="ECO:0000256" key="1">
    <source>
        <dbReference type="ARBA" id="ARBA00008945"/>
    </source>
</evidence>
<dbReference type="SUPFAM" id="SSF54768">
    <property type="entry name" value="dsRNA-binding domain-like"/>
    <property type="match status" value="1"/>
</dbReference>
<reference evidence="8" key="1">
    <citation type="journal article" date="2019" name="Genome Biol. Evol.">
        <title>Nephromyces represents a diverse and novel lineage of the Apicomplexa that has retained apicoplasts.</title>
        <authorList>
            <person name="Munoz-Gomez S.A."/>
            <person name="Durnin K."/>
            <person name="Eme L."/>
            <person name="Paight C."/>
            <person name="Lane C.E."/>
            <person name="Saffo M.B."/>
            <person name="Slamovits C.H."/>
        </authorList>
    </citation>
    <scope>NUCLEOTIDE SEQUENCE</scope>
    <source>
        <strain evidence="8">442</strain>
    </source>
</reference>
<gene>
    <name evidence="8" type="primary">rps5</name>
</gene>
<evidence type="ECO:0000256" key="3">
    <source>
        <dbReference type="ARBA" id="ARBA00023274"/>
    </source>
</evidence>
<evidence type="ECO:0000256" key="5">
    <source>
        <dbReference type="RuleBase" id="RU003823"/>
    </source>
</evidence>
<dbReference type="GO" id="GO:1990904">
    <property type="term" value="C:ribonucleoprotein complex"/>
    <property type="evidence" value="ECO:0007669"/>
    <property type="project" value="UniProtKB-UniRule"/>
</dbReference>
<dbReference type="Pfam" id="PF03719">
    <property type="entry name" value="Ribosomal_S5_C"/>
    <property type="match status" value="1"/>
</dbReference>
<dbReference type="InterPro" id="IPR005324">
    <property type="entry name" value="Ribosomal_uS5_C"/>
</dbReference>
<keyword evidence="3 4" id="KW-0687">Ribonucleoprotein</keyword>
<organism evidence="8">
    <name type="scientific">Nephromyces sp. ex Molgula occidentalis</name>
    <dbReference type="NCBI Taxonomy" id="2544991"/>
    <lineage>
        <taxon>Eukaryota</taxon>
        <taxon>Sar</taxon>
        <taxon>Alveolata</taxon>
        <taxon>Apicomplexa</taxon>
        <taxon>Aconoidasida</taxon>
        <taxon>Nephromycida</taxon>
        <taxon>Nephromyces</taxon>
    </lineage>
</organism>
<evidence type="ECO:0000259" key="7">
    <source>
        <dbReference type="PROSITE" id="PS50881"/>
    </source>
</evidence>
<dbReference type="EMBL" id="MK573200">
    <property type="protein sequence ID" value="QEM01597.1"/>
    <property type="molecule type" value="Genomic_DNA"/>
</dbReference>
<keyword evidence="6" id="KW-0472">Membrane</keyword>
<dbReference type="InterPro" id="IPR020568">
    <property type="entry name" value="Ribosomal_Su5_D2-typ_SF"/>
</dbReference>
<evidence type="ECO:0000313" key="8">
    <source>
        <dbReference type="EMBL" id="QEM01597.1"/>
    </source>
</evidence>
<dbReference type="SUPFAM" id="SSF54211">
    <property type="entry name" value="Ribosomal protein S5 domain 2-like"/>
    <property type="match status" value="1"/>
</dbReference>
<dbReference type="Pfam" id="PF00333">
    <property type="entry name" value="Ribosomal_S5"/>
    <property type="match status" value="1"/>
</dbReference>
<proteinExistence type="inferred from homology"/>
<dbReference type="InterPro" id="IPR013810">
    <property type="entry name" value="Ribosomal_uS5_N"/>
</dbReference>
<sequence length="268" mass="31971">MIINYNIKKFFLKKNFLTQKVISYFYINNLNSNLYFNYILYKNLLFILLKLYLNDFNLKYIYFLYSFLNFLKYNIIKDIIFLFNNKILIKKNINYLNFNNNLIKYKILKIRKTSKTTKRGQNKKFNILTASGNSTGWVGIGQGKDINFITAVDNSYKNSLKNIYFFDKNFFNNLNYYDNTFIKFKASKLLVKPHFNFRNGIKSSIYLQHIFELAGYNNITTKRLGSSNKLNIINALLKKLSKQKNNLTLINNNYIKNSSYFINLFKII</sequence>
<dbReference type="PANTHER" id="PTHR48277:SF1">
    <property type="entry name" value="MITOCHONDRIAL RIBOSOMAL PROTEIN S5"/>
    <property type="match status" value="1"/>
</dbReference>
<dbReference type="Gene3D" id="3.30.230.10">
    <property type="match status" value="1"/>
</dbReference>
<keyword evidence="6" id="KW-0812">Transmembrane</keyword>
<dbReference type="GO" id="GO:0003723">
    <property type="term" value="F:RNA binding"/>
    <property type="evidence" value="ECO:0007669"/>
    <property type="project" value="InterPro"/>
</dbReference>
<keyword evidence="2 4" id="KW-0689">Ribosomal protein</keyword>
<dbReference type="Gene3D" id="3.30.160.20">
    <property type="match status" value="1"/>
</dbReference>
<dbReference type="GO" id="GO:0005840">
    <property type="term" value="C:ribosome"/>
    <property type="evidence" value="ECO:0007669"/>
    <property type="project" value="UniProtKB-KW"/>
</dbReference>